<reference evidence="9 11" key="2">
    <citation type="submission" date="2018-07" db="EMBL/GenBank/DDBJ databases">
        <title>Draft Genome Assemblies for Five Robust Yarrowia lipolytica Strains Exhibiting High Lipid Production and Pentose Sugar Utilization and Sugar Alcohol Secretion from Undetoxified Lignocellulosic Biomass Hydrolysates.</title>
        <authorList>
            <consortium name="DOE Joint Genome Institute"/>
            <person name="Walker C."/>
            <person name="Ryu S."/>
            <person name="Na H."/>
            <person name="Zane M."/>
            <person name="LaButti K."/>
            <person name="Lipzen A."/>
            <person name="Haridas S."/>
            <person name="Barry K."/>
            <person name="Grigoriev I.V."/>
            <person name="Quarterman J."/>
            <person name="Slininger P."/>
            <person name="Dien B."/>
            <person name="Trinh C.T."/>
        </authorList>
    </citation>
    <scope>NUCLEOTIDE SEQUENCE [LARGE SCALE GENOMIC DNA]</scope>
    <source>
        <strain evidence="9 11">YB392</strain>
    </source>
</reference>
<dbReference type="Proteomes" id="UP000182444">
    <property type="component" value="Chromosome 1E"/>
</dbReference>
<gene>
    <name evidence="9" type="ORF">B0I71DRAFT_132890</name>
    <name evidence="8" type="ORF">YALI1_E13727g</name>
</gene>
<evidence type="ECO:0000256" key="5">
    <source>
        <dbReference type="ARBA" id="ARBA00040214"/>
    </source>
</evidence>
<dbReference type="EMBL" id="CP017557">
    <property type="protein sequence ID" value="AOW05254.1"/>
    <property type="molecule type" value="Genomic_DNA"/>
</dbReference>
<dbReference type="GO" id="GO:0030479">
    <property type="term" value="C:actin cortical patch"/>
    <property type="evidence" value="ECO:0007669"/>
    <property type="project" value="EnsemblFungi"/>
</dbReference>
<sequence length="155" mass="16914">MSQIDFRRIDVDQYDPDSFISKEDLTPPCKPVSAAEQQQVATEIRGAISRGEAKAALPIALDFAPYGGDDKVKDAHLKSVIEVLSATKSAEIPSVVKALNKEQQDVLIKYLYKAMGSPQGQSQGVGAILLAWYEKTVDITGQGAVVRYMSDRRTV</sequence>
<evidence type="ECO:0000256" key="4">
    <source>
        <dbReference type="ARBA" id="ARBA00023212"/>
    </source>
</evidence>
<protein>
    <recommendedName>
        <fullName evidence="5 7">Actin-related protein 2/3 complex subunit 5</fullName>
    </recommendedName>
</protein>
<dbReference type="eggNOG" id="KOG3380">
    <property type="taxonomic scope" value="Eukaryota"/>
</dbReference>
<dbReference type="GO" id="GO:0030833">
    <property type="term" value="P:regulation of actin filament polymerization"/>
    <property type="evidence" value="ECO:0007669"/>
    <property type="project" value="InterPro"/>
</dbReference>
<dbReference type="GO" id="GO:0044396">
    <property type="term" value="P:actin cortical patch organization"/>
    <property type="evidence" value="ECO:0007669"/>
    <property type="project" value="UniProtKB-ARBA"/>
</dbReference>
<evidence type="ECO:0000256" key="1">
    <source>
        <dbReference type="ARBA" id="ARBA00004245"/>
    </source>
</evidence>
<dbReference type="GO" id="GO:0043332">
    <property type="term" value="C:mating projection tip"/>
    <property type="evidence" value="ECO:0007669"/>
    <property type="project" value="EnsemblFungi"/>
</dbReference>
<dbReference type="GeneID" id="2912652"/>
<organism evidence="8 10">
    <name type="scientific">Yarrowia lipolytica</name>
    <name type="common">Candida lipolytica</name>
    <dbReference type="NCBI Taxonomy" id="4952"/>
    <lineage>
        <taxon>Eukaryota</taxon>
        <taxon>Fungi</taxon>
        <taxon>Dikarya</taxon>
        <taxon>Ascomycota</taxon>
        <taxon>Saccharomycotina</taxon>
        <taxon>Dipodascomycetes</taxon>
        <taxon>Dipodascales</taxon>
        <taxon>Dipodascales incertae sedis</taxon>
        <taxon>Yarrowia</taxon>
    </lineage>
</organism>
<evidence type="ECO:0000313" key="10">
    <source>
        <dbReference type="Proteomes" id="UP000182444"/>
    </source>
</evidence>
<dbReference type="GO" id="GO:0005885">
    <property type="term" value="C:Arp2/3 protein complex"/>
    <property type="evidence" value="ECO:0007669"/>
    <property type="project" value="EnsemblFungi"/>
</dbReference>
<dbReference type="VEuPathDB" id="FungiDB:YALI1_E13727g"/>
<evidence type="ECO:0000256" key="6">
    <source>
        <dbReference type="ARBA" id="ARBA00060329"/>
    </source>
</evidence>
<dbReference type="InterPro" id="IPR006789">
    <property type="entry name" value="ARPC5"/>
</dbReference>
<dbReference type="Proteomes" id="UP000256601">
    <property type="component" value="Unassembled WGS sequence"/>
</dbReference>
<evidence type="ECO:0000313" key="9">
    <source>
        <dbReference type="EMBL" id="RDW25239.1"/>
    </source>
</evidence>
<proteinExistence type="inferred from homology"/>
<accession>A0A1D8NI11</accession>
<dbReference type="SUPFAM" id="SSF69103">
    <property type="entry name" value="Arp2/3 complex 16 kDa subunit ARPC5"/>
    <property type="match status" value="1"/>
</dbReference>
<dbReference type="KEGG" id="yli:2912652"/>
<keyword evidence="4 7" id="KW-0206">Cytoskeleton</keyword>
<dbReference type="Gene3D" id="1.25.40.190">
    <property type="entry name" value="Actin-related protein 2/3 complex subunit 5"/>
    <property type="match status" value="1"/>
</dbReference>
<reference evidence="8 10" key="1">
    <citation type="journal article" date="2016" name="PLoS ONE">
        <title>Sequence Assembly of Yarrowia lipolytica Strain W29/CLIB89 Shows Transposable Element Diversity.</title>
        <authorList>
            <person name="Magnan C."/>
            <person name="Yu J."/>
            <person name="Chang I."/>
            <person name="Jahn E."/>
            <person name="Kanomata Y."/>
            <person name="Wu J."/>
            <person name="Zeller M."/>
            <person name="Oakes M."/>
            <person name="Baldi P."/>
            <person name="Sandmeyer S."/>
        </authorList>
    </citation>
    <scope>NUCLEOTIDE SEQUENCE [LARGE SCALE GENOMIC DNA]</scope>
    <source>
        <strain evidence="8">CLIB89</strain>
        <strain evidence="10">CLIB89(W29)</strain>
    </source>
</reference>
<evidence type="ECO:0000313" key="8">
    <source>
        <dbReference type="EMBL" id="AOW05254.1"/>
    </source>
</evidence>
<dbReference type="GO" id="GO:0034314">
    <property type="term" value="P:Arp2/3 complex-mediated actin nucleation"/>
    <property type="evidence" value="ECO:0007669"/>
    <property type="project" value="EnsemblFungi"/>
</dbReference>
<evidence type="ECO:0000256" key="3">
    <source>
        <dbReference type="ARBA" id="ARBA00022490"/>
    </source>
</evidence>
<dbReference type="PANTHER" id="PTHR12644">
    <property type="entry name" value="ARP2/3 COMPLEX 16 KD SUBUNIT P16-ARC"/>
    <property type="match status" value="1"/>
</dbReference>
<evidence type="ECO:0000313" key="11">
    <source>
        <dbReference type="Proteomes" id="UP000256601"/>
    </source>
</evidence>
<dbReference type="VEuPathDB" id="FungiDB:YALI0_E10857g"/>
<comment type="function">
    <text evidence="6">Functions as a component of the Arp2/3 complex which is involved in regulation of actin polymerization and together with an activating nucleation-promoting factor (NPF) mediates the formation of branched actin networks.</text>
</comment>
<dbReference type="AlphaFoldDB" id="A0A1D8NI11"/>
<comment type="similarity">
    <text evidence="2 7">Belongs to the ARPC5 family.</text>
</comment>
<dbReference type="OMA" id="LWHEKAF"/>
<keyword evidence="3" id="KW-0963">Cytoplasm</keyword>
<evidence type="ECO:0000256" key="2">
    <source>
        <dbReference type="ARBA" id="ARBA00006084"/>
    </source>
</evidence>
<comment type="function">
    <text evidence="7">Functions as component of the Arp2/3 complex which is involved in regulation of actin polymerization and together with an activating nucleation-promoting factor (NPF) mediates the formation of branched actin networks. Arp2/3 complex plays a critical role in the control of cell morphogenesis via the modulation of cell polarity development.</text>
</comment>
<dbReference type="EMBL" id="KZ859007">
    <property type="protein sequence ID" value="RDW25239.1"/>
    <property type="molecule type" value="Genomic_DNA"/>
</dbReference>
<dbReference type="GO" id="GO:0051015">
    <property type="term" value="F:actin filament binding"/>
    <property type="evidence" value="ECO:0007669"/>
    <property type="project" value="EnsemblFungi"/>
</dbReference>
<evidence type="ECO:0000256" key="7">
    <source>
        <dbReference type="RuleBase" id="RU004301"/>
    </source>
</evidence>
<dbReference type="PIRSF" id="PIRSF039096">
    <property type="entry name" value="p16-ARC"/>
    <property type="match status" value="1"/>
</dbReference>
<dbReference type="Pfam" id="PF04699">
    <property type="entry name" value="P16-Arc"/>
    <property type="match status" value="1"/>
</dbReference>
<dbReference type="InterPro" id="IPR036743">
    <property type="entry name" value="ARPC5_sf"/>
</dbReference>
<dbReference type="FunFam" id="1.25.40.190:FF:000003">
    <property type="entry name" value="Actin-related protein 2/3 complex subunit 5"/>
    <property type="match status" value="1"/>
</dbReference>
<comment type="subcellular location">
    <subcellularLocation>
        <location evidence="1">Cytoplasm</location>
        <location evidence="1">Cytoskeleton</location>
    </subcellularLocation>
</comment>
<name>A0A1D8NI11_YARLL</name>